<accession>A0A8J2RC34</accession>
<sequence length="119" mass="13186">MDRLVHLLTLSCNYIQHEGPSEPRPGPPGPQPAPAYTWSVGELFVARGFPTAGQRLRPLGSWWIDAYHRPERERGLRVMFVPVSGSLETHEHRNNERKLAGTDGAAGRTIVPGPVAFHT</sequence>
<evidence type="ECO:0000313" key="3">
    <source>
        <dbReference type="Proteomes" id="UP000789524"/>
    </source>
</evidence>
<dbReference type="EMBL" id="CAKASE010000081">
    <property type="protein sequence ID" value="CAG9583466.1"/>
    <property type="molecule type" value="Genomic_DNA"/>
</dbReference>
<name>A0A8J2RC34_9NEOP</name>
<evidence type="ECO:0000313" key="2">
    <source>
        <dbReference type="EMBL" id="CAG9583466.1"/>
    </source>
</evidence>
<feature type="region of interest" description="Disordered" evidence="1">
    <location>
        <begin position="100"/>
        <end position="119"/>
    </location>
</feature>
<organism evidence="2 3">
    <name type="scientific">Danaus chrysippus</name>
    <name type="common">African queen</name>
    <dbReference type="NCBI Taxonomy" id="151541"/>
    <lineage>
        <taxon>Eukaryota</taxon>
        <taxon>Metazoa</taxon>
        <taxon>Ecdysozoa</taxon>
        <taxon>Arthropoda</taxon>
        <taxon>Hexapoda</taxon>
        <taxon>Insecta</taxon>
        <taxon>Pterygota</taxon>
        <taxon>Neoptera</taxon>
        <taxon>Endopterygota</taxon>
        <taxon>Lepidoptera</taxon>
        <taxon>Glossata</taxon>
        <taxon>Ditrysia</taxon>
        <taxon>Papilionoidea</taxon>
        <taxon>Nymphalidae</taxon>
        <taxon>Danainae</taxon>
        <taxon>Danaini</taxon>
        <taxon>Danaina</taxon>
        <taxon>Danaus</taxon>
        <taxon>Anosia</taxon>
    </lineage>
</organism>
<proteinExistence type="predicted"/>
<comment type="caution">
    <text evidence="2">The sequence shown here is derived from an EMBL/GenBank/DDBJ whole genome shotgun (WGS) entry which is preliminary data.</text>
</comment>
<evidence type="ECO:0000256" key="1">
    <source>
        <dbReference type="SAM" id="MobiDB-lite"/>
    </source>
</evidence>
<dbReference type="Proteomes" id="UP000789524">
    <property type="component" value="Unassembled WGS sequence"/>
</dbReference>
<protein>
    <submittedName>
        <fullName evidence="2">(African queen) hypothetical protein</fullName>
    </submittedName>
</protein>
<keyword evidence="3" id="KW-1185">Reference proteome</keyword>
<gene>
    <name evidence="2" type="ORF">DCHRY22_LOCUS14850</name>
</gene>
<dbReference type="AlphaFoldDB" id="A0A8J2RC34"/>
<reference evidence="2" key="1">
    <citation type="submission" date="2021-09" db="EMBL/GenBank/DDBJ databases">
        <authorList>
            <person name="Martin H S."/>
        </authorList>
    </citation>
    <scope>NUCLEOTIDE SEQUENCE</scope>
</reference>